<keyword evidence="3 8" id="KW-0479">Metal-binding</keyword>
<comment type="function">
    <text evidence="8">Plays an important role in the de novo pathway of purine nucleotide biosynthesis. Catalyzes the first committed step in the biosynthesis of AMP from IMP.</text>
</comment>
<comment type="subunit">
    <text evidence="1 8">Homodimer.</text>
</comment>
<comment type="catalytic activity">
    <reaction evidence="8 10">
        <text>IMP + L-aspartate + GTP = N(6)-(1,2-dicarboxyethyl)-AMP + GDP + phosphate + 2 H(+)</text>
        <dbReference type="Rhea" id="RHEA:15753"/>
        <dbReference type="ChEBI" id="CHEBI:15378"/>
        <dbReference type="ChEBI" id="CHEBI:29991"/>
        <dbReference type="ChEBI" id="CHEBI:37565"/>
        <dbReference type="ChEBI" id="CHEBI:43474"/>
        <dbReference type="ChEBI" id="CHEBI:57567"/>
        <dbReference type="ChEBI" id="CHEBI:58053"/>
        <dbReference type="ChEBI" id="CHEBI:58189"/>
        <dbReference type="EC" id="6.3.4.4"/>
    </reaction>
</comment>
<keyword evidence="6 8" id="KW-0460">Magnesium</keyword>
<dbReference type="FunFam" id="1.10.300.10:FF:000001">
    <property type="entry name" value="Adenylosuccinate synthetase"/>
    <property type="match status" value="1"/>
</dbReference>
<sequence length="428" mass="46390">MPAVVVLGAQWGDEGKGKATDQLGSRVDYVVKFNGGNNAGHTVVIDGEKYALHLLPSGILSPGVTPVIGNGVVVDPAVLFQELDALDARGVDTSRLLVSSSAHIIAPYHQTIDKVTERFLGKRRIGTTGRGIGPAYADKINRVGVRVQDLFDENILAQKVEGSLDQKNHLLLKVYNRRAITVEETVEHLLSYAERLRPMVTDTALELNRALDEGKNVLFEAGQATMLDVDHGTYPFVTSSSATAGGACTGSGIGPTRIDRVVGVIKAYTTRVGEGPFPTELNDDHGEWLRKTGGEFGVTTGRPRRCGWYDAVIARYASRINGLTDLVLTKLDVLTGLEKVPVCVAYDVDGTRHEEMPVGQSDFHHATPVYEHLDGWWEDISDCRTFEDLPPNAQRYVLALEEMSGTRVSAIGVGPGRDATIARHDLLG</sequence>
<dbReference type="InterPro" id="IPR042110">
    <property type="entry name" value="Adenylosuccinate_synth_dom2"/>
</dbReference>
<keyword evidence="2 8" id="KW-0436">Ligase</keyword>
<dbReference type="InterPro" id="IPR001114">
    <property type="entry name" value="Adenylosuccinate_synthetase"/>
</dbReference>
<dbReference type="Gene3D" id="3.90.170.10">
    <property type="entry name" value="Adenylosuccinate Synthetase, subunit A, domain 3"/>
    <property type="match status" value="1"/>
</dbReference>
<dbReference type="PANTHER" id="PTHR11846:SF0">
    <property type="entry name" value="ADENYLOSUCCINATE SYNTHETASE"/>
    <property type="match status" value="1"/>
</dbReference>
<gene>
    <name evidence="8" type="primary">purA</name>
    <name evidence="11" type="ORF">N869_00370</name>
</gene>
<feature type="binding site" evidence="8">
    <location>
        <begin position="330"/>
        <end position="332"/>
    </location>
    <ligand>
        <name>GTP</name>
        <dbReference type="ChEBI" id="CHEBI:37565"/>
    </ligand>
</feature>
<feature type="binding site" description="in other chain" evidence="8">
    <location>
        <position position="128"/>
    </location>
    <ligand>
        <name>IMP</name>
        <dbReference type="ChEBI" id="CHEBI:58053"/>
        <note>ligand shared between dimeric partners</note>
    </ligand>
</feature>
<evidence type="ECO:0000256" key="4">
    <source>
        <dbReference type="ARBA" id="ARBA00022741"/>
    </source>
</evidence>
<dbReference type="PROSITE" id="PS00513">
    <property type="entry name" value="ADENYLOSUCCIN_SYN_2"/>
    <property type="match status" value="1"/>
</dbReference>
<dbReference type="HAMAP" id="MF_00011">
    <property type="entry name" value="Adenylosucc_synth"/>
    <property type="match status" value="1"/>
</dbReference>
<feature type="binding site" description="in other chain" evidence="8">
    <location>
        <position position="223"/>
    </location>
    <ligand>
        <name>IMP</name>
        <dbReference type="ChEBI" id="CHEBI:58053"/>
        <note>ligand shared between dimeric partners</note>
    </ligand>
</feature>
<dbReference type="EC" id="6.3.4.4" evidence="8 10"/>
<dbReference type="GO" id="GO:0046040">
    <property type="term" value="P:IMP metabolic process"/>
    <property type="evidence" value="ECO:0007669"/>
    <property type="project" value="TreeGrafter"/>
</dbReference>
<dbReference type="AlphaFoldDB" id="A0A0A0BPT3"/>
<dbReference type="GO" id="GO:0000287">
    <property type="term" value="F:magnesium ion binding"/>
    <property type="evidence" value="ECO:0007669"/>
    <property type="project" value="UniProtKB-UniRule"/>
</dbReference>
<dbReference type="PROSITE" id="PS01266">
    <property type="entry name" value="ADENYLOSUCCIN_SYN_1"/>
    <property type="match status" value="1"/>
</dbReference>
<feature type="binding site" evidence="8">
    <location>
        <position position="13"/>
    </location>
    <ligand>
        <name>Mg(2+)</name>
        <dbReference type="ChEBI" id="CHEBI:18420"/>
    </ligand>
</feature>
<dbReference type="SMART" id="SM00788">
    <property type="entry name" value="Adenylsucc_synt"/>
    <property type="match status" value="1"/>
</dbReference>
<evidence type="ECO:0000256" key="10">
    <source>
        <dbReference type="RuleBase" id="RU000520"/>
    </source>
</evidence>
<dbReference type="GO" id="GO:0004019">
    <property type="term" value="F:adenylosuccinate synthase activity"/>
    <property type="evidence" value="ECO:0007669"/>
    <property type="project" value="UniProtKB-UniRule"/>
</dbReference>
<feature type="active site" description="Proton donor" evidence="8">
    <location>
        <position position="41"/>
    </location>
</feature>
<evidence type="ECO:0000256" key="1">
    <source>
        <dbReference type="ARBA" id="ARBA00011738"/>
    </source>
</evidence>
<dbReference type="Proteomes" id="UP000054314">
    <property type="component" value="Unassembled WGS sequence"/>
</dbReference>
<dbReference type="Gene3D" id="3.40.440.10">
    <property type="entry name" value="Adenylosuccinate Synthetase, subunit A, domain 1"/>
    <property type="match status" value="1"/>
</dbReference>
<feature type="binding site" evidence="8">
    <location>
        <begin position="40"/>
        <end position="42"/>
    </location>
    <ligand>
        <name>GTP</name>
        <dbReference type="ChEBI" id="CHEBI:37565"/>
    </ligand>
</feature>
<feature type="binding site" evidence="8">
    <location>
        <position position="142"/>
    </location>
    <ligand>
        <name>IMP</name>
        <dbReference type="ChEBI" id="CHEBI:58053"/>
        <note>ligand shared between dimeric partners</note>
    </ligand>
</feature>
<feature type="active site" evidence="9">
    <location>
        <position position="139"/>
    </location>
</feature>
<dbReference type="NCBIfam" id="NF002223">
    <property type="entry name" value="PRK01117.1"/>
    <property type="match status" value="1"/>
</dbReference>
<evidence type="ECO:0000256" key="9">
    <source>
        <dbReference type="PROSITE-ProRule" id="PRU10134"/>
    </source>
</evidence>
<dbReference type="SUPFAM" id="SSF52540">
    <property type="entry name" value="P-loop containing nucleoside triphosphate hydrolases"/>
    <property type="match status" value="1"/>
</dbReference>
<feature type="binding site" description="in other chain" evidence="8">
    <location>
        <position position="302"/>
    </location>
    <ligand>
        <name>IMP</name>
        <dbReference type="ChEBI" id="CHEBI:58053"/>
        <note>ligand shared between dimeric partners</note>
    </ligand>
</feature>
<proteinExistence type="inferred from homology"/>
<dbReference type="InterPro" id="IPR042111">
    <property type="entry name" value="Adenylosuccinate_synth_dom3"/>
</dbReference>
<dbReference type="GO" id="GO:0005525">
    <property type="term" value="F:GTP binding"/>
    <property type="evidence" value="ECO:0007669"/>
    <property type="project" value="UniProtKB-UniRule"/>
</dbReference>
<dbReference type="GO" id="GO:0005737">
    <property type="term" value="C:cytoplasm"/>
    <property type="evidence" value="ECO:0007669"/>
    <property type="project" value="UniProtKB-SubCell"/>
</dbReference>
<keyword evidence="8" id="KW-0963">Cytoplasm</keyword>
<evidence type="ECO:0000256" key="3">
    <source>
        <dbReference type="ARBA" id="ARBA00022723"/>
    </source>
</evidence>
<dbReference type="Pfam" id="PF00709">
    <property type="entry name" value="Adenylsucc_synt"/>
    <property type="match status" value="1"/>
</dbReference>
<keyword evidence="4 8" id="KW-0547">Nucleotide-binding</keyword>
<dbReference type="GO" id="GO:0044208">
    <property type="term" value="P:'de novo' AMP biosynthetic process"/>
    <property type="evidence" value="ECO:0007669"/>
    <property type="project" value="UniProtKB-UniRule"/>
</dbReference>
<feature type="binding site" evidence="8">
    <location>
        <begin position="412"/>
        <end position="414"/>
    </location>
    <ligand>
        <name>GTP</name>
        <dbReference type="ChEBI" id="CHEBI:37565"/>
    </ligand>
</feature>
<feature type="binding site" evidence="8">
    <location>
        <position position="304"/>
    </location>
    <ligand>
        <name>GTP</name>
        <dbReference type="ChEBI" id="CHEBI:37565"/>
    </ligand>
</feature>
<evidence type="ECO:0000256" key="2">
    <source>
        <dbReference type="ARBA" id="ARBA00022598"/>
    </source>
</evidence>
<feature type="binding site" evidence="8">
    <location>
        <begin position="298"/>
        <end position="304"/>
    </location>
    <ligand>
        <name>substrate</name>
    </ligand>
</feature>
<dbReference type="RefSeq" id="WP_035062077.1">
    <property type="nucleotide sequence ID" value="NZ_AXCZ01000162.1"/>
</dbReference>
<evidence type="ECO:0000256" key="7">
    <source>
        <dbReference type="ARBA" id="ARBA00023134"/>
    </source>
</evidence>
<dbReference type="UniPathway" id="UPA00075">
    <property type="reaction ID" value="UER00335"/>
</dbReference>
<feature type="binding site" evidence="8">
    <location>
        <begin position="12"/>
        <end position="18"/>
    </location>
    <ligand>
        <name>GTP</name>
        <dbReference type="ChEBI" id="CHEBI:37565"/>
    </ligand>
</feature>
<feature type="binding site" description="in other chain" evidence="8">
    <location>
        <begin position="13"/>
        <end position="16"/>
    </location>
    <ligand>
        <name>IMP</name>
        <dbReference type="ChEBI" id="CHEBI:58053"/>
        <note>ligand shared between dimeric partners</note>
    </ligand>
</feature>
<accession>A0A0A0BPT3</accession>
<comment type="caution">
    <text evidence="11">The sequence shown here is derived from an EMBL/GenBank/DDBJ whole genome shotgun (WGS) entry which is preliminary data.</text>
</comment>
<dbReference type="Gene3D" id="1.10.300.10">
    <property type="entry name" value="Adenylosuccinate Synthetase, subunit A, domain 2"/>
    <property type="match status" value="1"/>
</dbReference>
<comment type="similarity">
    <text evidence="8 10">Belongs to the adenylosuccinate synthetase family.</text>
</comment>
<reference evidence="11 12" key="1">
    <citation type="submission" date="2013-08" db="EMBL/GenBank/DDBJ databases">
        <title>Genome sequencing of Cellulomonas bogoriensis 69B4.</title>
        <authorList>
            <person name="Chen F."/>
            <person name="Li Y."/>
            <person name="Wang G."/>
        </authorList>
    </citation>
    <scope>NUCLEOTIDE SEQUENCE [LARGE SCALE GENOMIC DNA]</scope>
    <source>
        <strain evidence="11 12">69B4</strain>
    </source>
</reference>
<comment type="pathway">
    <text evidence="8 10">Purine metabolism; AMP biosynthesis via de novo pathway; AMP from IMP: step 1/2.</text>
</comment>
<dbReference type="InterPro" id="IPR027417">
    <property type="entry name" value="P-loop_NTPase"/>
</dbReference>
<feature type="binding site" evidence="8">
    <location>
        <position position="40"/>
    </location>
    <ligand>
        <name>Mg(2+)</name>
        <dbReference type="ChEBI" id="CHEBI:18420"/>
    </ligand>
</feature>
<comment type="cofactor">
    <cofactor evidence="8">
        <name>Mg(2+)</name>
        <dbReference type="ChEBI" id="CHEBI:18420"/>
    </cofactor>
    <text evidence="8">Binds 1 Mg(2+) ion per subunit.</text>
</comment>
<dbReference type="FunFam" id="3.90.170.10:FF:000001">
    <property type="entry name" value="Adenylosuccinate synthetase"/>
    <property type="match status" value="1"/>
</dbReference>
<dbReference type="CDD" id="cd03108">
    <property type="entry name" value="AdSS"/>
    <property type="match status" value="1"/>
</dbReference>
<evidence type="ECO:0000256" key="8">
    <source>
        <dbReference type="HAMAP-Rule" id="MF_00011"/>
    </source>
</evidence>
<evidence type="ECO:0000313" key="11">
    <source>
        <dbReference type="EMBL" id="KGM09970.1"/>
    </source>
</evidence>
<feature type="binding site" description="in other chain" evidence="8">
    <location>
        <position position="238"/>
    </location>
    <ligand>
        <name>IMP</name>
        <dbReference type="ChEBI" id="CHEBI:58053"/>
        <note>ligand shared between dimeric partners</note>
    </ligand>
</feature>
<feature type="active site" description="Proton acceptor" evidence="8">
    <location>
        <position position="13"/>
    </location>
</feature>
<name>A0A0A0BPT3_9CELL</name>
<dbReference type="NCBIfam" id="TIGR00184">
    <property type="entry name" value="purA"/>
    <property type="match status" value="1"/>
</dbReference>
<dbReference type="InterPro" id="IPR018220">
    <property type="entry name" value="Adenylosuccin_syn_GTP-bd"/>
</dbReference>
<organism evidence="11 12">
    <name type="scientific">Cellulomonas bogoriensis 69B4 = DSM 16987</name>
    <dbReference type="NCBI Taxonomy" id="1386082"/>
    <lineage>
        <taxon>Bacteria</taxon>
        <taxon>Bacillati</taxon>
        <taxon>Actinomycetota</taxon>
        <taxon>Actinomycetes</taxon>
        <taxon>Micrococcales</taxon>
        <taxon>Cellulomonadaceae</taxon>
        <taxon>Cellulomonas</taxon>
    </lineage>
</organism>
<feature type="binding site" description="in other chain" evidence="8">
    <location>
        <begin position="38"/>
        <end position="41"/>
    </location>
    <ligand>
        <name>IMP</name>
        <dbReference type="ChEBI" id="CHEBI:58053"/>
        <note>ligand shared between dimeric partners</note>
    </ligand>
</feature>
<dbReference type="InterPro" id="IPR042109">
    <property type="entry name" value="Adenylosuccinate_synth_dom1"/>
</dbReference>
<keyword evidence="7 8" id="KW-0342">GTP-binding</keyword>
<evidence type="ECO:0000313" key="12">
    <source>
        <dbReference type="Proteomes" id="UP000054314"/>
    </source>
</evidence>
<dbReference type="OrthoDB" id="9807553at2"/>
<dbReference type="EMBL" id="AXCZ01000162">
    <property type="protein sequence ID" value="KGM09970.1"/>
    <property type="molecule type" value="Genomic_DNA"/>
</dbReference>
<keyword evidence="5 8" id="KW-0658">Purine biosynthesis</keyword>
<dbReference type="PANTHER" id="PTHR11846">
    <property type="entry name" value="ADENYLOSUCCINATE SYNTHETASE"/>
    <property type="match status" value="1"/>
</dbReference>
<comment type="subcellular location">
    <subcellularLocation>
        <location evidence="8">Cytoplasm</location>
    </subcellularLocation>
</comment>
<dbReference type="InterPro" id="IPR033128">
    <property type="entry name" value="Adenylosuccin_syn_Lys_AS"/>
</dbReference>
<evidence type="ECO:0000256" key="5">
    <source>
        <dbReference type="ARBA" id="ARBA00022755"/>
    </source>
</evidence>
<keyword evidence="12" id="KW-1185">Reference proteome</keyword>
<evidence type="ECO:0000256" key="6">
    <source>
        <dbReference type="ARBA" id="ARBA00022842"/>
    </source>
</evidence>
<protein>
    <recommendedName>
        <fullName evidence="8 10">Adenylosuccinate synthetase</fullName>
        <shortName evidence="8">AMPSase</shortName>
        <shortName evidence="8">AdSS</shortName>
        <ecNumber evidence="8 10">6.3.4.4</ecNumber>
    </recommendedName>
    <alternativeName>
        <fullName evidence="8">IMP--aspartate ligase</fullName>
    </alternativeName>
</protein>